<proteinExistence type="predicted"/>
<dbReference type="SUPFAM" id="SSF50494">
    <property type="entry name" value="Trypsin-like serine proteases"/>
    <property type="match status" value="1"/>
</dbReference>
<comment type="caution">
    <text evidence="1">The sequence shown here is derived from an EMBL/GenBank/DDBJ whole genome shotgun (WGS) entry which is preliminary data.</text>
</comment>
<dbReference type="InterPro" id="IPR043504">
    <property type="entry name" value="Peptidase_S1_PA_chymotrypsin"/>
</dbReference>
<organism evidence="1 2">
    <name type="scientific">Fusarium duplospermum</name>
    <dbReference type="NCBI Taxonomy" id="1325734"/>
    <lineage>
        <taxon>Eukaryota</taxon>
        <taxon>Fungi</taxon>
        <taxon>Dikarya</taxon>
        <taxon>Ascomycota</taxon>
        <taxon>Pezizomycotina</taxon>
        <taxon>Sordariomycetes</taxon>
        <taxon>Hypocreomycetidae</taxon>
        <taxon>Hypocreales</taxon>
        <taxon>Nectriaceae</taxon>
        <taxon>Fusarium</taxon>
        <taxon>Fusarium solani species complex</taxon>
    </lineage>
</organism>
<dbReference type="EMBL" id="NKCI01000023">
    <property type="protein sequence ID" value="RSL66738.1"/>
    <property type="molecule type" value="Genomic_DNA"/>
</dbReference>
<keyword evidence="2" id="KW-1185">Reference proteome</keyword>
<sequence length="246" mass="26745">MLDRNIQSDLKEGLEPEDAIVSMAAQEKADKLNFFDQDNHKFGRVVLASGFGRRAAREPAAEWKRRLDWAVVEVDPARQGANMIPSFDIWKDKYGDHDLCPPRNICGTLLKSEPGSLKDIKPNETVWKVGSTTGPTAGVLSPNFRPVSTLLDDEYMGDHTSVESVVIGHPQAGTTGDGVFALPGDSGGIVFNKEGAAVGLVFTGQRPSFSKQGVSYVTPLDDVFDDMMTMTQSSSSQILEITLARN</sequence>
<evidence type="ECO:0000313" key="1">
    <source>
        <dbReference type="EMBL" id="RSL66738.1"/>
    </source>
</evidence>
<dbReference type="AlphaFoldDB" id="A0A428QN84"/>
<reference evidence="1 2" key="1">
    <citation type="submission" date="2017-06" db="EMBL/GenBank/DDBJ databases">
        <title>Comparative genomic analysis of Ambrosia Fusariam Clade fungi.</title>
        <authorList>
            <person name="Stajich J.E."/>
            <person name="Carrillo J."/>
            <person name="Kijimoto T."/>
            <person name="Eskalen A."/>
            <person name="O'Donnell K."/>
            <person name="Kasson M."/>
        </authorList>
    </citation>
    <scope>NUCLEOTIDE SEQUENCE [LARGE SCALE GENOMIC DNA]</scope>
    <source>
        <strain evidence="1 2">NRRL62584</strain>
    </source>
</reference>
<dbReference type="STRING" id="1325734.A0A428QN84"/>
<protein>
    <recommendedName>
        <fullName evidence="3">Peptidase S1 domain-containing protein</fullName>
    </recommendedName>
</protein>
<dbReference type="Proteomes" id="UP000288168">
    <property type="component" value="Unassembled WGS sequence"/>
</dbReference>
<name>A0A428QN84_9HYPO</name>
<evidence type="ECO:0000313" key="2">
    <source>
        <dbReference type="Proteomes" id="UP000288168"/>
    </source>
</evidence>
<dbReference type="OrthoDB" id="5089252at2759"/>
<dbReference type="Gene3D" id="2.40.10.10">
    <property type="entry name" value="Trypsin-like serine proteases"/>
    <property type="match status" value="1"/>
</dbReference>
<dbReference type="InterPro" id="IPR009003">
    <property type="entry name" value="Peptidase_S1_PA"/>
</dbReference>
<gene>
    <name evidence="1" type="ORF">CEP54_003574</name>
</gene>
<accession>A0A428QN84</accession>
<evidence type="ECO:0008006" key="3">
    <source>
        <dbReference type="Google" id="ProtNLM"/>
    </source>
</evidence>